<accession>A0ABZ2LWX1</accession>
<dbReference type="PANTHER" id="PTHR13370">
    <property type="entry name" value="RNA METHYLASE-RELATED"/>
    <property type="match status" value="1"/>
</dbReference>
<dbReference type="Proteomes" id="UP001370348">
    <property type="component" value="Chromosome"/>
</dbReference>
<dbReference type="InterPro" id="IPR029063">
    <property type="entry name" value="SAM-dependent_MTases_sf"/>
</dbReference>
<dbReference type="EC" id="2.1.1.-" evidence="4"/>
<dbReference type="PANTHER" id="PTHR13370:SF3">
    <property type="entry name" value="TRNA (GUANINE(10)-N2)-METHYLTRANSFERASE HOMOLOG"/>
    <property type="match status" value="1"/>
</dbReference>
<dbReference type="InterPro" id="IPR002941">
    <property type="entry name" value="DNA_methylase_N4/N6"/>
</dbReference>
<keyword evidence="3" id="KW-0808">Transferase</keyword>
<reference evidence="6 7" key="1">
    <citation type="submission" date="2021-12" db="EMBL/GenBank/DDBJ databases">
        <title>Discovery of the Pendulisporaceae a myxobacterial family with distinct sporulation behavior and unique specialized metabolism.</title>
        <authorList>
            <person name="Garcia R."/>
            <person name="Popoff A."/>
            <person name="Bader C.D."/>
            <person name="Loehr J."/>
            <person name="Walesch S."/>
            <person name="Walt C."/>
            <person name="Boldt J."/>
            <person name="Bunk B."/>
            <person name="Haeckl F.J.F.P.J."/>
            <person name="Gunesch A.P."/>
            <person name="Birkelbach J."/>
            <person name="Nuebel U."/>
            <person name="Pietschmann T."/>
            <person name="Bach T."/>
            <person name="Mueller R."/>
        </authorList>
    </citation>
    <scope>NUCLEOTIDE SEQUENCE [LARGE SCALE GENOMIC DNA]</scope>
    <source>
        <strain evidence="6 7">MSr11954</strain>
    </source>
</reference>
<dbReference type="Gene3D" id="3.40.50.150">
    <property type="entry name" value="Vaccinia Virus protein VP39"/>
    <property type="match status" value="1"/>
</dbReference>
<sequence length="279" mass="30948">MRAASDWEGRMNSSIADVVEGRSSWCVITGDCRNILPSIPSVDVAIFDPPYSRRVHENARTSRRRDLPDVAEATCRTKRRVEIGFEHLHAADRRFIAAWCAQSVRRWTLAFSDVESSLLWRLSFQAAGLNYRRTGEWDRLGGAPQFNGLEPAAASEAITICHRKGRRRWNGGGAPARWSHPIVANRLGQRNSRVHETQKPLGLMLDLVRLFSDPGDVVIDPFCGSGTTLVAALRLGRRAIGIELNPAHARTARERCAAEETQSTLQAVRSGQIALFGNA</sequence>
<name>A0ABZ2LWX1_9BACT</name>
<comment type="similarity">
    <text evidence="1 4">Belongs to the N(4)/N(6)-methyltransferase family.</text>
</comment>
<evidence type="ECO:0000256" key="3">
    <source>
        <dbReference type="ARBA" id="ARBA00022679"/>
    </source>
</evidence>
<dbReference type="InterPro" id="IPR002052">
    <property type="entry name" value="DNA_methylase_N6_adenine_CS"/>
</dbReference>
<feature type="domain" description="DNA methylase N-4/N-6" evidence="5">
    <location>
        <begin position="178"/>
        <end position="253"/>
    </location>
</feature>
<dbReference type="CDD" id="cd02440">
    <property type="entry name" value="AdoMet_MTases"/>
    <property type="match status" value="1"/>
</dbReference>
<evidence type="ECO:0000256" key="1">
    <source>
        <dbReference type="ARBA" id="ARBA00006594"/>
    </source>
</evidence>
<dbReference type="PROSITE" id="PS00092">
    <property type="entry name" value="N6_MTASE"/>
    <property type="match status" value="1"/>
</dbReference>
<keyword evidence="7" id="KW-1185">Reference proteome</keyword>
<dbReference type="InterPro" id="IPR001091">
    <property type="entry name" value="RM_Methyltransferase"/>
</dbReference>
<dbReference type="RefSeq" id="WP_394825052.1">
    <property type="nucleotide sequence ID" value="NZ_CP089984.1"/>
</dbReference>
<evidence type="ECO:0000313" key="7">
    <source>
        <dbReference type="Proteomes" id="UP001370348"/>
    </source>
</evidence>
<organism evidence="6 7">
    <name type="scientific">Pendulispora albinea</name>
    <dbReference type="NCBI Taxonomy" id="2741071"/>
    <lineage>
        <taxon>Bacteria</taxon>
        <taxon>Pseudomonadati</taxon>
        <taxon>Myxococcota</taxon>
        <taxon>Myxococcia</taxon>
        <taxon>Myxococcales</taxon>
        <taxon>Sorangiineae</taxon>
        <taxon>Pendulisporaceae</taxon>
        <taxon>Pendulispora</taxon>
    </lineage>
</organism>
<dbReference type="EMBL" id="CP089984">
    <property type="protein sequence ID" value="WXB15426.1"/>
    <property type="molecule type" value="Genomic_DNA"/>
</dbReference>
<dbReference type="Pfam" id="PF01555">
    <property type="entry name" value="N6_N4_Mtase"/>
    <property type="match status" value="1"/>
</dbReference>
<dbReference type="PRINTS" id="PR00508">
    <property type="entry name" value="S21N4MTFRASE"/>
</dbReference>
<evidence type="ECO:0000313" key="6">
    <source>
        <dbReference type="EMBL" id="WXB15426.1"/>
    </source>
</evidence>
<evidence type="ECO:0000256" key="4">
    <source>
        <dbReference type="RuleBase" id="RU362026"/>
    </source>
</evidence>
<dbReference type="SUPFAM" id="SSF53335">
    <property type="entry name" value="S-adenosyl-L-methionine-dependent methyltransferases"/>
    <property type="match status" value="1"/>
</dbReference>
<evidence type="ECO:0000256" key="2">
    <source>
        <dbReference type="ARBA" id="ARBA00022603"/>
    </source>
</evidence>
<protein>
    <recommendedName>
        <fullName evidence="4">Methyltransferase</fullName>
        <ecNumber evidence="4">2.1.1.-</ecNumber>
    </recommendedName>
</protein>
<keyword evidence="2" id="KW-0489">Methyltransferase</keyword>
<gene>
    <name evidence="6" type="ORF">LZC94_47345</name>
</gene>
<proteinExistence type="inferred from homology"/>
<evidence type="ECO:0000259" key="5">
    <source>
        <dbReference type="Pfam" id="PF01555"/>
    </source>
</evidence>